<accession>A0A0S4XNT3</accession>
<sequence length="197" mass="21441">MKKSITGIMVMFLFAFAQEPNTQYDPNNQARIRLFGQNGRPTIMISGIDCNVGNKGEEVNIGGSMGDAFGSLLGSAKNVSLGMPQTEATKTISEQNGMLSKAIYKEFAIPANKPVNIRSAFIGLSNVLNGKYVTITQYEGNCKSKIISFVPQAGKDYEVISLQRGEKCILPTVFEIITEDSQIKLKEVVTSEAVKCD</sequence>
<evidence type="ECO:0000313" key="2">
    <source>
        <dbReference type="EMBL" id="CUV65968.1"/>
    </source>
</evidence>
<name>A0A0S4XNT3_9BACT</name>
<gene>
    <name evidence="2" type="ORF">BN3087_540004</name>
</gene>
<dbReference type="AlphaFoldDB" id="A0A0S4XNT3"/>
<reference evidence="2" key="1">
    <citation type="submission" date="2015-11" db="EMBL/GenBank/DDBJ databases">
        <authorList>
            <person name="Zhang Y."/>
            <person name="Guo Z."/>
        </authorList>
    </citation>
    <scope>NUCLEOTIDE SEQUENCE</scope>
    <source>
        <strain evidence="2">BN30871</strain>
    </source>
</reference>
<evidence type="ECO:0000256" key="1">
    <source>
        <dbReference type="SAM" id="SignalP"/>
    </source>
</evidence>
<feature type="signal peptide" evidence="1">
    <location>
        <begin position="1"/>
        <end position="17"/>
    </location>
</feature>
<organism evidence="2">
    <name type="scientific">Sulfurovum sp. enrichment culture clone C5</name>
    <dbReference type="NCBI Taxonomy" id="497650"/>
    <lineage>
        <taxon>Bacteria</taxon>
        <taxon>Pseudomonadati</taxon>
        <taxon>Campylobacterota</taxon>
        <taxon>Epsilonproteobacteria</taxon>
        <taxon>Campylobacterales</taxon>
        <taxon>Sulfurovaceae</taxon>
        <taxon>Sulfurovum</taxon>
        <taxon>environmental samples</taxon>
    </lineage>
</organism>
<keyword evidence="1" id="KW-0732">Signal</keyword>
<feature type="chain" id="PRO_5006630075" evidence="1">
    <location>
        <begin position="18"/>
        <end position="197"/>
    </location>
</feature>
<dbReference type="EMBL" id="FAXN01000056">
    <property type="protein sequence ID" value="CUV65968.1"/>
    <property type="molecule type" value="Genomic_DNA"/>
</dbReference>
<protein>
    <submittedName>
        <fullName evidence="2">Uncharacterized protein</fullName>
    </submittedName>
</protein>
<proteinExistence type="predicted"/>